<gene>
    <name evidence="3" type="ORF">CU098_008574</name>
</gene>
<evidence type="ECO:0000259" key="2">
    <source>
        <dbReference type="SMART" id="SM00385"/>
    </source>
</evidence>
<reference evidence="3 4" key="1">
    <citation type="journal article" date="2018" name="G3 (Bethesda)">
        <title>Phylogenetic and Phylogenomic Definition of Rhizopus Species.</title>
        <authorList>
            <person name="Gryganskyi A.P."/>
            <person name="Golan J."/>
            <person name="Dolatabadi S."/>
            <person name="Mondo S."/>
            <person name="Robb S."/>
            <person name="Idnurm A."/>
            <person name="Muszewska A."/>
            <person name="Steczkiewicz K."/>
            <person name="Masonjones S."/>
            <person name="Liao H.L."/>
            <person name="Gajdeczka M.T."/>
            <person name="Anike F."/>
            <person name="Vuek A."/>
            <person name="Anishchenko I.M."/>
            <person name="Voigt K."/>
            <person name="de Hoog G.S."/>
            <person name="Smith M.E."/>
            <person name="Heitman J."/>
            <person name="Vilgalys R."/>
            <person name="Stajich J.E."/>
        </authorList>
    </citation>
    <scope>NUCLEOTIDE SEQUENCE [LARGE SCALE GENOMIC DNA]</scope>
    <source>
        <strain evidence="3 4">LSU 92-RS-03</strain>
    </source>
</reference>
<sequence>MMDNWNGISDMWRITKEDSQHSPSTKHGMSFSEELVWRMRGVCFIQVAASRLELPLPVVGTAATLFHRFFTVASLYDYQYDKIAATCLFVACKSEETSRRAVDIARIWLYECNDDDIYEFAEDILSYELIVVDMTRFDLDMDHPYNYLYDFCSQIEVPIEVLNTCVAMINDSYRLPFSQWYGNKMMAAVLLLMAFYGCDAKYNHDPSSELGKMVEDYGKMFPEITGAMMDLYKVCSQNFESPSTNHA</sequence>
<name>A0A367KK27_RHIST</name>
<dbReference type="Gene3D" id="1.10.472.10">
    <property type="entry name" value="Cyclin-like"/>
    <property type="match status" value="2"/>
</dbReference>
<evidence type="ECO:0000256" key="1">
    <source>
        <dbReference type="RuleBase" id="RU000383"/>
    </source>
</evidence>
<comment type="similarity">
    <text evidence="1">Belongs to the cyclin family.</text>
</comment>
<dbReference type="EMBL" id="PJQM01001336">
    <property type="protein sequence ID" value="RCI02583.1"/>
    <property type="molecule type" value="Genomic_DNA"/>
</dbReference>
<dbReference type="InterPro" id="IPR006671">
    <property type="entry name" value="Cyclin_N"/>
</dbReference>
<dbReference type="GO" id="GO:0006357">
    <property type="term" value="P:regulation of transcription by RNA polymerase II"/>
    <property type="evidence" value="ECO:0007669"/>
    <property type="project" value="InterPro"/>
</dbReference>
<dbReference type="STRING" id="4846.A0A367KK27"/>
<dbReference type="PANTHER" id="PTHR10026">
    <property type="entry name" value="CYCLIN"/>
    <property type="match status" value="1"/>
</dbReference>
<protein>
    <recommendedName>
        <fullName evidence="2">Cyclin-like domain-containing protein</fullName>
    </recommendedName>
</protein>
<evidence type="ECO:0000313" key="4">
    <source>
        <dbReference type="Proteomes" id="UP000253551"/>
    </source>
</evidence>
<dbReference type="Proteomes" id="UP000253551">
    <property type="component" value="Unassembled WGS sequence"/>
</dbReference>
<dbReference type="InterPro" id="IPR013763">
    <property type="entry name" value="Cyclin-like_dom"/>
</dbReference>
<organism evidence="3 4">
    <name type="scientific">Rhizopus stolonifer</name>
    <name type="common">Rhizopus nigricans</name>
    <dbReference type="NCBI Taxonomy" id="4846"/>
    <lineage>
        <taxon>Eukaryota</taxon>
        <taxon>Fungi</taxon>
        <taxon>Fungi incertae sedis</taxon>
        <taxon>Mucoromycota</taxon>
        <taxon>Mucoromycotina</taxon>
        <taxon>Mucoromycetes</taxon>
        <taxon>Mucorales</taxon>
        <taxon>Mucorineae</taxon>
        <taxon>Rhizopodaceae</taxon>
        <taxon>Rhizopus</taxon>
    </lineage>
</organism>
<feature type="domain" description="Cyclin-like" evidence="2">
    <location>
        <begin position="43"/>
        <end position="126"/>
    </location>
</feature>
<keyword evidence="4" id="KW-1185">Reference proteome</keyword>
<proteinExistence type="inferred from homology"/>
<dbReference type="Pfam" id="PF00134">
    <property type="entry name" value="Cyclin_N"/>
    <property type="match status" value="1"/>
</dbReference>
<accession>A0A367KK27</accession>
<evidence type="ECO:0000313" key="3">
    <source>
        <dbReference type="EMBL" id="RCI02583.1"/>
    </source>
</evidence>
<comment type="caution">
    <text evidence="3">The sequence shown here is derived from an EMBL/GenBank/DDBJ whole genome shotgun (WGS) entry which is preliminary data.</text>
</comment>
<dbReference type="SUPFAM" id="SSF47954">
    <property type="entry name" value="Cyclin-like"/>
    <property type="match status" value="2"/>
</dbReference>
<dbReference type="GO" id="GO:0016538">
    <property type="term" value="F:cyclin-dependent protein serine/threonine kinase regulator activity"/>
    <property type="evidence" value="ECO:0007669"/>
    <property type="project" value="InterPro"/>
</dbReference>
<dbReference type="InterPro" id="IPR036915">
    <property type="entry name" value="Cyclin-like_sf"/>
</dbReference>
<dbReference type="InterPro" id="IPR043198">
    <property type="entry name" value="Cyclin/Ssn8"/>
</dbReference>
<keyword evidence="1" id="KW-0195">Cyclin</keyword>
<dbReference type="OrthoDB" id="25002at2759"/>
<dbReference type="SMART" id="SM00385">
    <property type="entry name" value="CYCLIN"/>
    <property type="match status" value="1"/>
</dbReference>
<dbReference type="CDD" id="cd20546">
    <property type="entry name" value="CYCLIN_SpCG1C_ScCTK2-like_rpt2"/>
    <property type="match status" value="1"/>
</dbReference>
<dbReference type="AlphaFoldDB" id="A0A367KK27"/>